<gene>
    <name evidence="1" type="ORF">NP493_6835g00001</name>
</gene>
<sequence>MKAIAMAEYSDILRQLGSFSLSRSLDVSMSSLFTSSLSSRACVTAVVTSCLASSPSIRDFFTSPSSFKIKSGDNGCFSASSQYGLSTRNHNTDLIQSMTTSAE</sequence>
<comment type="caution">
    <text evidence="1">The sequence shown here is derived from an EMBL/GenBank/DDBJ whole genome shotgun (WGS) entry which is preliminary data.</text>
</comment>
<evidence type="ECO:0000313" key="2">
    <source>
        <dbReference type="Proteomes" id="UP001209878"/>
    </source>
</evidence>
<dbReference type="AlphaFoldDB" id="A0AAD9IQ91"/>
<name>A0AAD9IQ91_RIDPI</name>
<dbReference type="Proteomes" id="UP001209878">
    <property type="component" value="Unassembled WGS sequence"/>
</dbReference>
<reference evidence="1" key="1">
    <citation type="journal article" date="2023" name="Mol. Biol. Evol.">
        <title>Third-Generation Sequencing Reveals the Adaptive Role of the Epigenome in Three Deep-Sea Polychaetes.</title>
        <authorList>
            <person name="Perez M."/>
            <person name="Aroh O."/>
            <person name="Sun Y."/>
            <person name="Lan Y."/>
            <person name="Juniper S.K."/>
            <person name="Young C.R."/>
            <person name="Angers B."/>
            <person name="Qian P.Y."/>
        </authorList>
    </citation>
    <scope>NUCLEOTIDE SEQUENCE</scope>
    <source>
        <strain evidence="1">R07B-5</strain>
    </source>
</reference>
<proteinExistence type="predicted"/>
<dbReference type="EMBL" id="JAODUO010006819">
    <property type="protein sequence ID" value="KAK2139002.1"/>
    <property type="molecule type" value="Genomic_DNA"/>
</dbReference>
<accession>A0AAD9IQ91</accession>
<keyword evidence="2" id="KW-1185">Reference proteome</keyword>
<evidence type="ECO:0000313" key="1">
    <source>
        <dbReference type="EMBL" id="KAK2139002.1"/>
    </source>
</evidence>
<organism evidence="1 2">
    <name type="scientific">Ridgeia piscesae</name>
    <name type="common">Tubeworm</name>
    <dbReference type="NCBI Taxonomy" id="27915"/>
    <lineage>
        <taxon>Eukaryota</taxon>
        <taxon>Metazoa</taxon>
        <taxon>Spiralia</taxon>
        <taxon>Lophotrochozoa</taxon>
        <taxon>Annelida</taxon>
        <taxon>Polychaeta</taxon>
        <taxon>Sedentaria</taxon>
        <taxon>Canalipalpata</taxon>
        <taxon>Sabellida</taxon>
        <taxon>Siboglinidae</taxon>
        <taxon>Ridgeia</taxon>
    </lineage>
</organism>
<protein>
    <submittedName>
        <fullName evidence="1">Uncharacterized protein</fullName>
    </submittedName>
</protein>